<accession>A0A8I3A2W4</accession>
<dbReference type="OrthoDB" id="2684683at2759"/>
<evidence type="ECO:0000313" key="3">
    <source>
        <dbReference type="Proteomes" id="UP000683000"/>
    </source>
</evidence>
<feature type="compositionally biased region" description="Low complexity" evidence="1">
    <location>
        <begin position="39"/>
        <end position="52"/>
    </location>
</feature>
<feature type="compositionally biased region" description="Acidic residues" evidence="1">
    <location>
        <begin position="62"/>
        <end position="93"/>
    </location>
</feature>
<comment type="caution">
    <text evidence="2">The sequence shown here is derived from an EMBL/GenBank/DDBJ whole genome shotgun (WGS) entry which is preliminary data.</text>
</comment>
<keyword evidence="3" id="KW-1185">Reference proteome</keyword>
<feature type="region of interest" description="Disordered" evidence="1">
    <location>
        <begin position="37"/>
        <end position="94"/>
    </location>
</feature>
<gene>
    <name evidence="2" type="ORF">JVT61DRAFT_14907</name>
</gene>
<evidence type="ECO:0000313" key="2">
    <source>
        <dbReference type="EMBL" id="KAG6369423.1"/>
    </source>
</evidence>
<evidence type="ECO:0000256" key="1">
    <source>
        <dbReference type="SAM" id="MobiDB-lite"/>
    </source>
</evidence>
<organism evidence="2 3">
    <name type="scientific">Boletus reticuloceps</name>
    <dbReference type="NCBI Taxonomy" id="495285"/>
    <lineage>
        <taxon>Eukaryota</taxon>
        <taxon>Fungi</taxon>
        <taxon>Dikarya</taxon>
        <taxon>Basidiomycota</taxon>
        <taxon>Agaricomycotina</taxon>
        <taxon>Agaricomycetes</taxon>
        <taxon>Agaricomycetidae</taxon>
        <taxon>Boletales</taxon>
        <taxon>Boletineae</taxon>
        <taxon>Boletaceae</taxon>
        <taxon>Boletoideae</taxon>
        <taxon>Boletus</taxon>
    </lineage>
</organism>
<dbReference type="EMBL" id="JAGFBS010000083">
    <property type="protein sequence ID" value="KAG6369423.1"/>
    <property type="molecule type" value="Genomic_DNA"/>
</dbReference>
<proteinExistence type="predicted"/>
<dbReference type="Proteomes" id="UP000683000">
    <property type="component" value="Unassembled WGS sequence"/>
</dbReference>
<sequence>MLKADLQRKLERELGISLKDMVENLKGLIEGSITTTEVAPGSASNGESSSGAIRNGAADPGSMDDEGEDSDVDAEGIPEENVDGIDDLSEEDSGFGLEGQPVRFNSGKFWNYVDYMLNVLRETARKESSTKEEYEKGVANIMMQIFQGDLLDCPGSGRKGLRLTTVNPQWQTTIQHGLMW</sequence>
<protein>
    <submittedName>
        <fullName evidence="2">Uncharacterized protein</fullName>
    </submittedName>
</protein>
<name>A0A8I3A2W4_9AGAM</name>
<reference evidence="2" key="1">
    <citation type="submission" date="2021-03" db="EMBL/GenBank/DDBJ databases">
        <title>Evolutionary innovations through gain and loss of genes in the ectomycorrhizal Boletales.</title>
        <authorList>
            <person name="Wu G."/>
            <person name="Miyauchi S."/>
            <person name="Morin E."/>
            <person name="Yang Z.-L."/>
            <person name="Xu J."/>
            <person name="Martin F.M."/>
        </authorList>
    </citation>
    <scope>NUCLEOTIDE SEQUENCE</scope>
    <source>
        <strain evidence="2">BR01</strain>
    </source>
</reference>
<dbReference type="AlphaFoldDB" id="A0A8I3A2W4"/>